<dbReference type="Proteomes" id="UP000293874">
    <property type="component" value="Unassembled WGS sequence"/>
</dbReference>
<evidence type="ECO:0000313" key="3">
    <source>
        <dbReference type="EMBL" id="RZS70674.1"/>
    </source>
</evidence>
<dbReference type="Gene3D" id="3.30.530.20">
    <property type="match status" value="1"/>
</dbReference>
<dbReference type="InterPro" id="IPR013538">
    <property type="entry name" value="ASHA1/2-like_C"/>
</dbReference>
<gene>
    <name evidence="3" type="ORF">EV199_2567</name>
</gene>
<dbReference type="OrthoDB" id="2355173at2"/>
<proteinExistence type="inferred from homology"/>
<dbReference type="AlphaFoldDB" id="A0A4Q7MRZ2"/>
<keyword evidence="4" id="KW-1185">Reference proteome</keyword>
<dbReference type="InterPro" id="IPR023393">
    <property type="entry name" value="START-like_dom_sf"/>
</dbReference>
<evidence type="ECO:0000256" key="1">
    <source>
        <dbReference type="ARBA" id="ARBA00006817"/>
    </source>
</evidence>
<sequence>MIINKTINIHAPATRVWEALTTPAIMKRWMTDAEMEIISDFRTGSAIVISGNLHGIPYENKGTILQYEPSSVLKYNYWSSLSQHEDLPENYSLITFRLMFAEGTTTLVFTQTNFTEDVIFKHFNFYWNTALQLLRKLSEEERLPDQ</sequence>
<protein>
    <submittedName>
        <fullName evidence="3">Uncharacterized protein YndB with AHSA1/START domain</fullName>
    </submittedName>
</protein>
<accession>A0A4Q7MRZ2</accession>
<evidence type="ECO:0000259" key="2">
    <source>
        <dbReference type="Pfam" id="PF08327"/>
    </source>
</evidence>
<dbReference type="RefSeq" id="WP_130541126.1">
    <property type="nucleotide sequence ID" value="NZ_CP042431.1"/>
</dbReference>
<comment type="similarity">
    <text evidence="1">Belongs to the AHA1 family.</text>
</comment>
<dbReference type="EMBL" id="SGXA01000002">
    <property type="protein sequence ID" value="RZS70674.1"/>
    <property type="molecule type" value="Genomic_DNA"/>
</dbReference>
<evidence type="ECO:0000313" key="4">
    <source>
        <dbReference type="Proteomes" id="UP000293874"/>
    </source>
</evidence>
<organism evidence="3 4">
    <name type="scientific">Pseudobacter ginsenosidimutans</name>
    <dbReference type="NCBI Taxonomy" id="661488"/>
    <lineage>
        <taxon>Bacteria</taxon>
        <taxon>Pseudomonadati</taxon>
        <taxon>Bacteroidota</taxon>
        <taxon>Chitinophagia</taxon>
        <taxon>Chitinophagales</taxon>
        <taxon>Chitinophagaceae</taxon>
        <taxon>Pseudobacter</taxon>
    </lineage>
</organism>
<dbReference type="CDD" id="cd07814">
    <property type="entry name" value="SRPBCC_CalC_Aha1-like"/>
    <property type="match status" value="1"/>
</dbReference>
<dbReference type="Pfam" id="PF08327">
    <property type="entry name" value="AHSA1"/>
    <property type="match status" value="1"/>
</dbReference>
<feature type="domain" description="Activator of Hsp90 ATPase homologue 1/2-like C-terminal" evidence="2">
    <location>
        <begin position="11"/>
        <end position="137"/>
    </location>
</feature>
<comment type="caution">
    <text evidence="3">The sequence shown here is derived from an EMBL/GenBank/DDBJ whole genome shotgun (WGS) entry which is preliminary data.</text>
</comment>
<reference evidence="3 4" key="1">
    <citation type="submission" date="2019-02" db="EMBL/GenBank/DDBJ databases">
        <title>Genomic Encyclopedia of Type Strains, Phase IV (KMG-IV): sequencing the most valuable type-strain genomes for metagenomic binning, comparative biology and taxonomic classification.</title>
        <authorList>
            <person name="Goeker M."/>
        </authorList>
    </citation>
    <scope>NUCLEOTIDE SEQUENCE [LARGE SCALE GENOMIC DNA]</scope>
    <source>
        <strain evidence="3 4">DSM 18116</strain>
    </source>
</reference>
<name>A0A4Q7MRZ2_9BACT</name>
<dbReference type="SUPFAM" id="SSF55961">
    <property type="entry name" value="Bet v1-like"/>
    <property type="match status" value="1"/>
</dbReference>